<evidence type="ECO:0000256" key="9">
    <source>
        <dbReference type="SAM" id="Phobius"/>
    </source>
</evidence>
<evidence type="ECO:0000256" key="8">
    <source>
        <dbReference type="RuleBase" id="RU003827"/>
    </source>
</evidence>
<name>A0A261Y6N5_9FUNG</name>
<accession>A0A261Y6N5</accession>
<proteinExistence type="inferred from homology"/>
<evidence type="ECO:0000259" key="10">
    <source>
        <dbReference type="PROSITE" id="PS50866"/>
    </source>
</evidence>
<dbReference type="InterPro" id="IPR015720">
    <property type="entry name" value="Emp24-like"/>
</dbReference>
<dbReference type="GO" id="GO:0030134">
    <property type="term" value="C:COPII-coated ER to Golgi transport vesicle"/>
    <property type="evidence" value="ECO:0007669"/>
    <property type="project" value="EnsemblFungi"/>
</dbReference>
<dbReference type="InterPro" id="IPR036598">
    <property type="entry name" value="GOLD_dom_sf"/>
</dbReference>
<keyword evidence="4" id="KW-0732">Signal</keyword>
<keyword evidence="5 9" id="KW-1133">Transmembrane helix</keyword>
<evidence type="ECO:0000313" key="11">
    <source>
        <dbReference type="EMBL" id="OZJ06286.1"/>
    </source>
</evidence>
<evidence type="ECO:0000256" key="7">
    <source>
        <dbReference type="ARBA" id="ARBA00037847"/>
    </source>
</evidence>
<keyword evidence="3 8" id="KW-0812">Transmembrane</keyword>
<sequence length="153" mass="17484">MSFQVSKGGNLDIDAWVMDPADIIIKSFARESSGSQHLTADKDGRYTYCFSNQMGSAGEKTISFNAHGQRHVVTNDADHIDPLERVIRDLAEAISDVKDEQEFIVVRERQHRNTAESTNARVKWWSLLQLAMLAGICLFQVFYLRQFFKTKRV</sequence>
<dbReference type="Proteomes" id="UP000242875">
    <property type="component" value="Unassembled WGS sequence"/>
</dbReference>
<dbReference type="GO" id="GO:0016020">
    <property type="term" value="C:membrane"/>
    <property type="evidence" value="ECO:0007669"/>
    <property type="project" value="UniProtKB-SubCell"/>
</dbReference>
<evidence type="ECO:0000256" key="4">
    <source>
        <dbReference type="ARBA" id="ARBA00022729"/>
    </source>
</evidence>
<dbReference type="EMBL" id="MVBO01000005">
    <property type="protein sequence ID" value="OZJ06286.1"/>
    <property type="molecule type" value="Genomic_DNA"/>
</dbReference>
<evidence type="ECO:0000256" key="2">
    <source>
        <dbReference type="ARBA" id="ARBA00007104"/>
    </source>
</evidence>
<dbReference type="AlphaFoldDB" id="A0A261Y6N5"/>
<organism evidence="11 12">
    <name type="scientific">Bifiguratus adelaidae</name>
    <dbReference type="NCBI Taxonomy" id="1938954"/>
    <lineage>
        <taxon>Eukaryota</taxon>
        <taxon>Fungi</taxon>
        <taxon>Fungi incertae sedis</taxon>
        <taxon>Mucoromycota</taxon>
        <taxon>Mucoromycotina</taxon>
        <taxon>Endogonomycetes</taxon>
        <taxon>Endogonales</taxon>
        <taxon>Endogonales incertae sedis</taxon>
        <taxon>Bifiguratus</taxon>
    </lineage>
</organism>
<evidence type="ECO:0000256" key="5">
    <source>
        <dbReference type="ARBA" id="ARBA00022989"/>
    </source>
</evidence>
<dbReference type="GO" id="GO:0016050">
    <property type="term" value="P:vesicle organization"/>
    <property type="evidence" value="ECO:0007669"/>
    <property type="project" value="EnsemblFungi"/>
</dbReference>
<dbReference type="SUPFAM" id="SSF101576">
    <property type="entry name" value="Supernatant protein factor (SPF), C-terminal domain"/>
    <property type="match status" value="1"/>
</dbReference>
<comment type="subcellular location">
    <subcellularLocation>
        <location evidence="7">Endomembrane system</location>
        <topology evidence="7">Single-pass membrane protein</topology>
    </subcellularLocation>
    <subcellularLocation>
        <location evidence="1 8">Membrane</location>
        <topology evidence="1 8">Single-pass type I membrane protein</topology>
    </subcellularLocation>
</comment>
<keyword evidence="6 9" id="KW-0472">Membrane</keyword>
<dbReference type="PANTHER" id="PTHR22811">
    <property type="entry name" value="TRANSMEMBRANE EMP24 DOMAIN-CONTAINING PROTEIN"/>
    <property type="match status" value="1"/>
</dbReference>
<evidence type="ECO:0000256" key="3">
    <source>
        <dbReference type="ARBA" id="ARBA00022692"/>
    </source>
</evidence>
<dbReference type="InterPro" id="IPR009038">
    <property type="entry name" value="GOLD_dom"/>
</dbReference>
<dbReference type="GO" id="GO:0006621">
    <property type="term" value="P:protein retention in ER lumen"/>
    <property type="evidence" value="ECO:0007669"/>
    <property type="project" value="EnsemblFungi"/>
</dbReference>
<dbReference type="SMART" id="SM01190">
    <property type="entry name" value="EMP24_GP25L"/>
    <property type="match status" value="1"/>
</dbReference>
<keyword evidence="12" id="KW-1185">Reference proteome</keyword>
<comment type="similarity">
    <text evidence="2 8">Belongs to the EMP24/GP25L family.</text>
</comment>
<gene>
    <name evidence="11" type="ORF">BZG36_00814</name>
</gene>
<feature type="domain" description="GOLD" evidence="10">
    <location>
        <begin position="1"/>
        <end position="68"/>
    </location>
</feature>
<protein>
    <recommendedName>
        <fullName evidence="10">GOLD domain-containing protein</fullName>
    </recommendedName>
</protein>
<dbReference type="PROSITE" id="PS50866">
    <property type="entry name" value="GOLD"/>
    <property type="match status" value="1"/>
</dbReference>
<evidence type="ECO:0000313" key="12">
    <source>
        <dbReference type="Proteomes" id="UP000242875"/>
    </source>
</evidence>
<comment type="caution">
    <text evidence="11">The sequence shown here is derived from an EMBL/GenBank/DDBJ whole genome shotgun (WGS) entry which is preliminary data.</text>
</comment>
<feature type="transmembrane region" description="Helical" evidence="9">
    <location>
        <begin position="124"/>
        <end position="144"/>
    </location>
</feature>
<dbReference type="OrthoDB" id="62956at2759"/>
<dbReference type="Pfam" id="PF01105">
    <property type="entry name" value="EMP24_GP25L"/>
    <property type="match status" value="1"/>
</dbReference>
<reference evidence="11 12" key="1">
    <citation type="journal article" date="2017" name="Mycologia">
        <title>Bifiguratus adelaidae, gen. et sp. nov., a new member of Mucoromycotina in endophytic and soil-dwelling habitats.</title>
        <authorList>
            <person name="Torres-Cruz T.J."/>
            <person name="Billingsley Tobias T.L."/>
            <person name="Almatruk M."/>
            <person name="Hesse C."/>
            <person name="Kuske C.R."/>
            <person name="Desiro A."/>
            <person name="Benucci G.M."/>
            <person name="Bonito G."/>
            <person name="Stajich J.E."/>
            <person name="Dunlap C."/>
            <person name="Arnold A.E."/>
            <person name="Porras-Alfaro A."/>
        </authorList>
    </citation>
    <scope>NUCLEOTIDE SEQUENCE [LARGE SCALE GENOMIC DNA]</scope>
    <source>
        <strain evidence="11 12">AZ0501</strain>
    </source>
</reference>
<evidence type="ECO:0000256" key="6">
    <source>
        <dbReference type="ARBA" id="ARBA00023136"/>
    </source>
</evidence>
<dbReference type="GO" id="GO:0006888">
    <property type="term" value="P:endoplasmic reticulum to Golgi vesicle-mediated transport"/>
    <property type="evidence" value="ECO:0007669"/>
    <property type="project" value="EnsemblFungi"/>
</dbReference>
<dbReference type="GO" id="GO:0005783">
    <property type="term" value="C:endoplasmic reticulum"/>
    <property type="evidence" value="ECO:0007669"/>
    <property type="project" value="EnsemblFungi"/>
</dbReference>
<evidence type="ECO:0000256" key="1">
    <source>
        <dbReference type="ARBA" id="ARBA00004479"/>
    </source>
</evidence>